<comment type="function">
    <text evidence="7">May be involved in cell wall biosynthesis.</text>
</comment>
<dbReference type="PANTHER" id="PTHR31889:SF52">
    <property type="entry name" value="FUCOSYLTRANSFERASE"/>
    <property type="match status" value="1"/>
</dbReference>
<evidence type="ECO:0000256" key="1">
    <source>
        <dbReference type="ARBA" id="ARBA00010481"/>
    </source>
</evidence>
<keyword evidence="5" id="KW-0325">Glycoprotein</keyword>
<dbReference type="Gene3D" id="3.40.50.11340">
    <property type="match status" value="1"/>
</dbReference>
<dbReference type="FunFam" id="3.40.50.11340:FF:000005">
    <property type="entry name" value="Galactoside 2-alpha-L-fucosyltransferase"/>
    <property type="match status" value="1"/>
</dbReference>
<dbReference type="EMBL" id="JAWXYG010000007">
    <property type="protein sequence ID" value="KAK4267660.1"/>
    <property type="molecule type" value="Genomic_DNA"/>
</dbReference>
<evidence type="ECO:0000256" key="2">
    <source>
        <dbReference type="ARBA" id="ARBA00022676"/>
    </source>
</evidence>
<comment type="similarity">
    <text evidence="1 7">Belongs to the glycosyltransferase 37 family.</text>
</comment>
<evidence type="ECO:0000256" key="6">
    <source>
        <dbReference type="ARBA" id="ARBA00023316"/>
    </source>
</evidence>
<keyword evidence="4 7" id="KW-0333">Golgi apparatus</keyword>
<keyword evidence="7" id="KW-1133">Transmembrane helix</keyword>
<protein>
    <recommendedName>
        <fullName evidence="7">Fucosyltransferase</fullName>
        <ecNumber evidence="7">2.4.1.-</ecNumber>
    </recommendedName>
</protein>
<dbReference type="GO" id="GO:0008107">
    <property type="term" value="F:galactoside 2-alpha-L-fucosyltransferase activity"/>
    <property type="evidence" value="ECO:0007669"/>
    <property type="project" value="InterPro"/>
</dbReference>
<dbReference type="Gene3D" id="3.40.50.11350">
    <property type="match status" value="1"/>
</dbReference>
<evidence type="ECO:0000313" key="9">
    <source>
        <dbReference type="Proteomes" id="UP001293593"/>
    </source>
</evidence>
<dbReference type="GO" id="GO:0032580">
    <property type="term" value="C:Golgi cisterna membrane"/>
    <property type="evidence" value="ECO:0007669"/>
    <property type="project" value="UniProtKB-SubCell"/>
</dbReference>
<comment type="caution">
    <text evidence="8">The sequence shown here is derived from an EMBL/GenBank/DDBJ whole genome shotgun (WGS) entry which is preliminary data.</text>
</comment>
<dbReference type="GO" id="GO:0071555">
    <property type="term" value="P:cell wall organization"/>
    <property type="evidence" value="ECO:0007669"/>
    <property type="project" value="UniProtKB-UniRule"/>
</dbReference>
<keyword evidence="7" id="KW-0472">Membrane</keyword>
<keyword evidence="7" id="KW-0812">Transmembrane</keyword>
<evidence type="ECO:0000256" key="7">
    <source>
        <dbReference type="RuleBase" id="RU367004"/>
    </source>
</evidence>
<evidence type="ECO:0000256" key="3">
    <source>
        <dbReference type="ARBA" id="ARBA00022679"/>
    </source>
</evidence>
<evidence type="ECO:0000313" key="8">
    <source>
        <dbReference type="EMBL" id="KAK4267660.1"/>
    </source>
</evidence>
<keyword evidence="6 7" id="KW-0961">Cell wall biogenesis/degradation</keyword>
<dbReference type="EC" id="2.4.1.-" evidence="7"/>
<reference evidence="8" key="1">
    <citation type="submission" date="2023-10" db="EMBL/GenBank/DDBJ databases">
        <title>Chromosome-level genome of the transformable northern wattle, Acacia crassicarpa.</title>
        <authorList>
            <person name="Massaro I."/>
            <person name="Sinha N.R."/>
            <person name="Poethig S."/>
            <person name="Leichty A.R."/>
        </authorList>
    </citation>
    <scope>NUCLEOTIDE SEQUENCE</scope>
    <source>
        <strain evidence="8">Acra3RX</strain>
        <tissue evidence="8">Leaf</tissue>
    </source>
</reference>
<dbReference type="InterPro" id="IPR004938">
    <property type="entry name" value="XG_FTase"/>
</dbReference>
<comment type="subcellular location">
    <subcellularLocation>
        <location evidence="7">Golgi apparatus</location>
        <location evidence="7">Golgi stack membrane</location>
        <topology evidence="7">Single-pass type II membrane protein</topology>
    </subcellularLocation>
</comment>
<dbReference type="Pfam" id="PF03254">
    <property type="entry name" value="XG_FTase"/>
    <property type="match status" value="1"/>
</dbReference>
<gene>
    <name evidence="8" type="ORF">QN277_024412</name>
</gene>
<organism evidence="8 9">
    <name type="scientific">Acacia crassicarpa</name>
    <name type="common">northern wattle</name>
    <dbReference type="NCBI Taxonomy" id="499986"/>
    <lineage>
        <taxon>Eukaryota</taxon>
        <taxon>Viridiplantae</taxon>
        <taxon>Streptophyta</taxon>
        <taxon>Embryophyta</taxon>
        <taxon>Tracheophyta</taxon>
        <taxon>Spermatophyta</taxon>
        <taxon>Magnoliopsida</taxon>
        <taxon>eudicotyledons</taxon>
        <taxon>Gunneridae</taxon>
        <taxon>Pentapetalae</taxon>
        <taxon>rosids</taxon>
        <taxon>fabids</taxon>
        <taxon>Fabales</taxon>
        <taxon>Fabaceae</taxon>
        <taxon>Caesalpinioideae</taxon>
        <taxon>mimosoid clade</taxon>
        <taxon>Acacieae</taxon>
        <taxon>Acacia</taxon>
    </lineage>
</organism>
<dbReference type="AlphaFoldDB" id="A0AAE1JC63"/>
<name>A0AAE1JC63_9FABA</name>
<accession>A0AAE1JC63</accession>
<keyword evidence="2 7" id="KW-0328">Glycosyltransferase</keyword>
<proteinExistence type="inferred from homology"/>
<dbReference type="GO" id="GO:0009969">
    <property type="term" value="P:xyloglucan biosynthetic process"/>
    <property type="evidence" value="ECO:0007669"/>
    <property type="project" value="TreeGrafter"/>
</dbReference>
<feature type="transmembrane region" description="Helical" evidence="7">
    <location>
        <begin position="12"/>
        <end position="33"/>
    </location>
</feature>
<dbReference type="GO" id="GO:0042546">
    <property type="term" value="P:cell wall biogenesis"/>
    <property type="evidence" value="ECO:0007669"/>
    <property type="project" value="InterPro"/>
</dbReference>
<dbReference type="Proteomes" id="UP001293593">
    <property type="component" value="Unassembled WGS sequence"/>
</dbReference>
<keyword evidence="3 7" id="KW-0808">Transferase</keyword>
<keyword evidence="9" id="KW-1185">Reference proteome</keyword>
<sequence>MDKTKSNTFKGFRTFLVVSFIAFPIFLVIVTLINHNSIPLLVEESSKTDVLGERAQNVSINVLKEDEDVTLTVTRQTMGEKGQNVTGSEVAKDNILEEKAHDVLPASEESIPKKTTSDTDQKNQIIANLSNDSYLSDTPTNDKLLNELLAPTFDEASCLSRYQSYLYRKTSPHKPSSYLISKLRNYEKLHRRCGPLTKSFDKVLKMGKNSSKNIAATKCKYLVWTAANGLGNRMITLAATFLYAILTDRVLLVRFGSDMVGLFCEPFPNSSWLLPQNFPYRKDQKNMETYESLLNKTRYSNVYWPSVLILNPQPTHGGHNNFFHCDHSQSLLEKVPVLILKSNQYFSPSLFMIPTFGQELSKMFPEKDTVFHHLGRYLFHPSNEVWDAISRFYKAHLAKENDRIGLQVRIYNTHRAPHETIIGEILACAFKHNLLPQLGHHKSVTSPSKNSTSKAVLVVSLYSEYGEKLRAMYLRNTTVTGEVVRVYQPSHEGHQKSYDNSHNIKAWTEIYLLSLCQALITSSKSTFGYVAQSLGGLKPWILQRAYGEQIPDPPCLQAVSMEPCLHHPPKHDCKANRFVKFTSLFPHIMNCEDVNKGLKLVGVHRLATNS</sequence>
<evidence type="ECO:0000256" key="4">
    <source>
        <dbReference type="ARBA" id="ARBA00023034"/>
    </source>
</evidence>
<evidence type="ECO:0000256" key="5">
    <source>
        <dbReference type="ARBA" id="ARBA00023180"/>
    </source>
</evidence>
<dbReference type="PANTHER" id="PTHR31889">
    <property type="entry name" value="FUCOSYLTRANSFERASE 2-RELATED"/>
    <property type="match status" value="1"/>
</dbReference>